<dbReference type="Proteomes" id="UP000325113">
    <property type="component" value="Unassembled WGS sequence"/>
</dbReference>
<evidence type="ECO:0000313" key="9">
    <source>
        <dbReference type="Proteomes" id="UP000325113"/>
    </source>
</evidence>
<evidence type="ECO:0000313" key="4">
    <source>
        <dbReference type="EMBL" id="KAA0165593.1"/>
    </source>
</evidence>
<gene>
    <name evidence="5" type="ORF">FNF27_01562</name>
    <name evidence="4" type="ORF">FNF28_03445</name>
    <name evidence="2" type="ORF">FNF29_02013</name>
    <name evidence="3" type="ORF">FNF31_03073</name>
</gene>
<accession>A0A5A8CQ58</accession>
<dbReference type="Proteomes" id="UP000324907">
    <property type="component" value="Unassembled WGS sequence"/>
</dbReference>
<dbReference type="EMBL" id="VLTL01000046">
    <property type="protein sequence ID" value="KAA0165593.1"/>
    <property type="molecule type" value="Genomic_DNA"/>
</dbReference>
<organism evidence="2 7">
    <name type="scientific">Cafeteria roenbergensis</name>
    <name type="common">Marine flagellate</name>
    <dbReference type="NCBI Taxonomy" id="33653"/>
    <lineage>
        <taxon>Eukaryota</taxon>
        <taxon>Sar</taxon>
        <taxon>Stramenopiles</taxon>
        <taxon>Bigyra</taxon>
        <taxon>Opalozoa</taxon>
        <taxon>Bicosoecida</taxon>
        <taxon>Cafeteriaceae</taxon>
        <taxon>Cafeteria</taxon>
    </lineage>
</organism>
<evidence type="ECO:0000313" key="8">
    <source>
        <dbReference type="Proteomes" id="UP000324907"/>
    </source>
</evidence>
<sequence length="84" mass="8358">MDDATKPAAAAPAEATTPAPASDAATTGDDWMTSMVNSVTGCCGVFDKASAGRTEDDTKTDGETKADAEVTTGDADKAAVAKTE</sequence>
<evidence type="ECO:0000256" key="1">
    <source>
        <dbReference type="SAM" id="MobiDB-lite"/>
    </source>
</evidence>
<dbReference type="AlphaFoldDB" id="A0A5A8CQ58"/>
<dbReference type="EMBL" id="VLTM01000025">
    <property type="protein sequence ID" value="KAA0162809.1"/>
    <property type="molecule type" value="Genomic_DNA"/>
</dbReference>
<keyword evidence="7" id="KW-1185">Reference proteome</keyword>
<evidence type="ECO:0000313" key="3">
    <source>
        <dbReference type="EMBL" id="KAA0162809.1"/>
    </source>
</evidence>
<evidence type="ECO:0000313" key="7">
    <source>
        <dbReference type="Proteomes" id="UP000323011"/>
    </source>
</evidence>
<evidence type="ECO:0000313" key="5">
    <source>
        <dbReference type="EMBL" id="KAA0176740.1"/>
    </source>
</evidence>
<protein>
    <submittedName>
        <fullName evidence="2">Uncharacterized protein</fullName>
    </submittedName>
</protein>
<evidence type="ECO:0000313" key="6">
    <source>
        <dbReference type="Proteomes" id="UP000322899"/>
    </source>
</evidence>
<evidence type="ECO:0000313" key="2">
    <source>
        <dbReference type="EMBL" id="KAA0155262.1"/>
    </source>
</evidence>
<feature type="compositionally biased region" description="Basic and acidic residues" evidence="1">
    <location>
        <begin position="53"/>
        <end position="84"/>
    </location>
</feature>
<comment type="caution">
    <text evidence="2">The sequence shown here is derived from an EMBL/GenBank/DDBJ whole genome shotgun (WGS) entry which is preliminary data.</text>
</comment>
<dbReference type="EMBL" id="VLTO01000006">
    <property type="protein sequence ID" value="KAA0176740.1"/>
    <property type="molecule type" value="Genomic_DNA"/>
</dbReference>
<dbReference type="Proteomes" id="UP000322899">
    <property type="component" value="Unassembled WGS sequence"/>
</dbReference>
<name>A0A5A8CQ58_CAFRO</name>
<proteinExistence type="predicted"/>
<reference evidence="6 7" key="1">
    <citation type="submission" date="2019-07" db="EMBL/GenBank/DDBJ databases">
        <title>Genomes of Cafeteria roenbergensis.</title>
        <authorList>
            <person name="Fischer M.G."/>
            <person name="Hackl T."/>
            <person name="Roman M."/>
        </authorList>
    </citation>
    <scope>NUCLEOTIDE SEQUENCE [LARGE SCALE GENOMIC DNA]</scope>
    <source>
        <strain evidence="2 7">BVI</strain>
        <strain evidence="3 9">Cflag</strain>
        <strain evidence="5 6">E4-10P</strain>
        <strain evidence="4 8">RCC970-E3</strain>
    </source>
</reference>
<dbReference type="Proteomes" id="UP000323011">
    <property type="component" value="Unassembled WGS sequence"/>
</dbReference>
<dbReference type="EMBL" id="VLTN01000008">
    <property type="protein sequence ID" value="KAA0155262.1"/>
    <property type="molecule type" value="Genomic_DNA"/>
</dbReference>
<feature type="region of interest" description="Disordered" evidence="1">
    <location>
        <begin position="49"/>
        <end position="84"/>
    </location>
</feature>
<feature type="region of interest" description="Disordered" evidence="1">
    <location>
        <begin position="1"/>
        <end position="29"/>
    </location>
</feature>